<dbReference type="Gene3D" id="3.40.50.150">
    <property type="entry name" value="Vaccinia Virus protein VP39"/>
    <property type="match status" value="1"/>
</dbReference>
<feature type="non-terminal residue" evidence="5">
    <location>
        <position position="510"/>
    </location>
</feature>
<evidence type="ECO:0000313" key="5">
    <source>
        <dbReference type="EMBL" id="CAK9102293.1"/>
    </source>
</evidence>
<protein>
    <submittedName>
        <fullName evidence="5">L-tyrosine C(3)-methyltransferase</fullName>
    </submittedName>
</protein>
<sequence>MAILSVLSVGASGISELLSSDLLLTCRARFSAVRAIFLSAGSIRNSVLCFVSMGVQPALYVQLAFVLVPFFDHAAYLWAAINNTMNHHYYEDYKNLHWKVAKHMLLAQRMFRKHFSKLELPAWQLLDGLLAENLRFPATDFKSPQLGLGSIEKAWHARHHWTTEKRFGYGTYDSVSNLAAAARAKAKAGEAETEGESEKLEQFLKEYLQLLTGQIQTTSLVRDSSIWKAAPDKYDQPGGPEGLTTMTQLNNIIMGHAATQIILAGSQLGLFEFLHENGPQTKGTIEEALGLKRSDGSTRPIEVLLLGSTSIGLTVLDKREKTYRNCEIIDRLFTTGGWRSIADLIDLEAIIKYKGEFHFVESLRKDTNVGLQEWPGAADNLYSRLPQTPGAQKIFYDLMNSFTAFSIPCLSNTSKVAATSFKLLDVGGGAAVAAIHLAKKFQQLSITLWDQHETIEIPMNHITKAGLKGRISLLAGSFITDPFPEAGSHDAVLLSHQAVIWSKSVLLMIF</sequence>
<dbReference type="InterPro" id="IPR029063">
    <property type="entry name" value="SAM-dependent_MTases_sf"/>
</dbReference>
<evidence type="ECO:0000313" key="6">
    <source>
        <dbReference type="Proteomes" id="UP001642464"/>
    </source>
</evidence>
<dbReference type="Proteomes" id="UP001642464">
    <property type="component" value="Unassembled WGS sequence"/>
</dbReference>
<name>A0ABP0RRR2_9DINO</name>
<reference evidence="5 6" key="1">
    <citation type="submission" date="2024-02" db="EMBL/GenBank/DDBJ databases">
        <authorList>
            <person name="Chen Y."/>
            <person name="Shah S."/>
            <person name="Dougan E. K."/>
            <person name="Thang M."/>
            <person name="Chan C."/>
        </authorList>
    </citation>
    <scope>NUCLEOTIDE SEQUENCE [LARGE SCALE GENOMIC DNA]</scope>
</reference>
<dbReference type="InterPro" id="IPR016461">
    <property type="entry name" value="COMT-like"/>
</dbReference>
<dbReference type="InterPro" id="IPR001077">
    <property type="entry name" value="COMT_C"/>
</dbReference>
<keyword evidence="2" id="KW-0808">Transferase</keyword>
<dbReference type="EMBL" id="CAXAMM010041995">
    <property type="protein sequence ID" value="CAK9102293.1"/>
    <property type="molecule type" value="Genomic_DNA"/>
</dbReference>
<accession>A0ABP0RRR2</accession>
<gene>
    <name evidence="5" type="ORF">SCF082_LOCUS47813</name>
</gene>
<dbReference type="SUPFAM" id="SSF53335">
    <property type="entry name" value="S-adenosyl-L-methionine-dependent methyltransferases"/>
    <property type="match status" value="1"/>
</dbReference>
<evidence type="ECO:0000256" key="2">
    <source>
        <dbReference type="ARBA" id="ARBA00022679"/>
    </source>
</evidence>
<proteinExistence type="predicted"/>
<dbReference type="InterPro" id="IPR036388">
    <property type="entry name" value="WH-like_DNA-bd_sf"/>
</dbReference>
<keyword evidence="3" id="KW-0949">S-adenosyl-L-methionine</keyword>
<dbReference type="PROSITE" id="PS51683">
    <property type="entry name" value="SAM_OMT_II"/>
    <property type="match status" value="1"/>
</dbReference>
<evidence type="ECO:0000259" key="4">
    <source>
        <dbReference type="Pfam" id="PF00891"/>
    </source>
</evidence>
<evidence type="ECO:0000256" key="3">
    <source>
        <dbReference type="ARBA" id="ARBA00022691"/>
    </source>
</evidence>
<dbReference type="Gene3D" id="1.10.10.10">
    <property type="entry name" value="Winged helix-like DNA-binding domain superfamily/Winged helix DNA-binding domain"/>
    <property type="match status" value="1"/>
</dbReference>
<organism evidence="5 6">
    <name type="scientific">Durusdinium trenchii</name>
    <dbReference type="NCBI Taxonomy" id="1381693"/>
    <lineage>
        <taxon>Eukaryota</taxon>
        <taxon>Sar</taxon>
        <taxon>Alveolata</taxon>
        <taxon>Dinophyceae</taxon>
        <taxon>Suessiales</taxon>
        <taxon>Symbiodiniaceae</taxon>
        <taxon>Durusdinium</taxon>
    </lineage>
</organism>
<keyword evidence="1" id="KW-0489">Methyltransferase</keyword>
<evidence type="ECO:0000256" key="1">
    <source>
        <dbReference type="ARBA" id="ARBA00022603"/>
    </source>
</evidence>
<keyword evidence="6" id="KW-1185">Reference proteome</keyword>
<dbReference type="Pfam" id="PF00891">
    <property type="entry name" value="Methyltransf_2"/>
    <property type="match status" value="1"/>
</dbReference>
<comment type="caution">
    <text evidence="5">The sequence shown here is derived from an EMBL/GenBank/DDBJ whole genome shotgun (WGS) entry which is preliminary data.</text>
</comment>
<feature type="domain" description="O-methyltransferase C-terminal" evidence="4">
    <location>
        <begin position="383"/>
        <end position="496"/>
    </location>
</feature>